<dbReference type="Pfam" id="PF01262">
    <property type="entry name" value="AlaDh_PNT_C"/>
    <property type="match status" value="1"/>
</dbReference>
<dbReference type="InterPro" id="IPR007886">
    <property type="entry name" value="AlaDH/PNT_N"/>
</dbReference>
<accession>A0A0N0KKH5</accession>
<dbReference type="Proteomes" id="UP000186919">
    <property type="component" value="Unassembled WGS sequence"/>
</dbReference>
<dbReference type="Proteomes" id="UP000037843">
    <property type="component" value="Unassembled WGS sequence"/>
</dbReference>
<evidence type="ECO:0000256" key="2">
    <source>
        <dbReference type="ARBA" id="ARBA00012943"/>
    </source>
</evidence>
<dbReference type="PATRIC" id="fig|83262.10.peg.4830"/>
<evidence type="ECO:0000313" key="13">
    <source>
        <dbReference type="EMBL" id="KPG17979.1"/>
    </source>
</evidence>
<evidence type="ECO:0000256" key="7">
    <source>
        <dbReference type="ARBA" id="ARBA00048202"/>
    </source>
</evidence>
<evidence type="ECO:0000256" key="9">
    <source>
        <dbReference type="ARBA" id="ARBA00076996"/>
    </source>
</evidence>
<evidence type="ECO:0000256" key="10">
    <source>
        <dbReference type="ARBA" id="ARBA00084087"/>
    </source>
</evidence>
<dbReference type="CDD" id="cd05304">
    <property type="entry name" value="Rubrum_tdh"/>
    <property type="match status" value="1"/>
</dbReference>
<dbReference type="SUPFAM" id="SSF52283">
    <property type="entry name" value="Formate/glycerate dehydrogenase catalytic domain-like"/>
    <property type="match status" value="1"/>
</dbReference>
<dbReference type="KEGG" id="miz:BAB75_25850"/>
<evidence type="ECO:0000256" key="3">
    <source>
        <dbReference type="ARBA" id="ARBA00022741"/>
    </source>
</evidence>
<evidence type="ECO:0000256" key="5">
    <source>
        <dbReference type="ARBA" id="ARBA00022967"/>
    </source>
</evidence>
<protein>
    <recommendedName>
        <fullName evidence="8">NAD(P) transhydrogenase subunit alpha part 1</fullName>
        <ecNumber evidence="2">7.1.1.1</ecNumber>
    </recommendedName>
    <alternativeName>
        <fullName evidence="10">Nicotinamide nucleotide transhydrogenase subunit alpha 1</fullName>
    </alternativeName>
    <alternativeName>
        <fullName evidence="9">Pyridine nucleotide transhydrogenase subunit alpha 1</fullName>
    </alternativeName>
</protein>
<dbReference type="FunFam" id="3.40.50.720:FF:000188">
    <property type="entry name" value="NAD(P) transhydrogenase alpha subunit 1"/>
    <property type="match status" value="1"/>
</dbReference>
<dbReference type="RefSeq" id="WP_043076190.1">
    <property type="nucleotide sequence ID" value="NZ_CP011530.1"/>
</dbReference>
<sequence>MTDQPVTIGVVRESGEDERRVALVPKAIAGLIGKGVNIVIESGAGERALLPDELYTEAGAKVGDAWSADVVVKVAPPTAAEVARLRQGQTLIGFLAPRNADNSIGALKSAGVQAFAVEAIPRISRAQVMDALSSQANVAGYKSVLVAASESTRFFPMLTTAAGTVKPALVLVLGVGVAGLQALATAKRLGARTTGYDVRPEVADQVRSVGAQWLDLGIDAAGEGGYARELTDEERQKQQQALEDAIKGFDVVITTALVPGRPAPRLVTAAAVQGMKPGSVVVDLAGETGGNCELTEPGQTVVKHGVTIASPLNLPATMPEHASELYAKNITSVLELLIKDGALAPDFDDEIVAGSCVTREVS</sequence>
<dbReference type="SUPFAM" id="SSF51735">
    <property type="entry name" value="NAD(P)-binding Rossmann-fold domains"/>
    <property type="match status" value="1"/>
</dbReference>
<evidence type="ECO:0000259" key="11">
    <source>
        <dbReference type="SMART" id="SM01002"/>
    </source>
</evidence>
<evidence type="ECO:0000313" key="18">
    <source>
        <dbReference type="Proteomes" id="UP000186919"/>
    </source>
</evidence>
<keyword evidence="4" id="KW-0521">NADP</keyword>
<comment type="caution">
    <text evidence="13">The sequence shown here is derived from an EMBL/GenBank/DDBJ whole genome shotgun (WGS) entry which is preliminary data.</text>
</comment>
<evidence type="ECO:0000313" key="15">
    <source>
        <dbReference type="EMBL" id="OAT69952.1"/>
    </source>
</evidence>
<dbReference type="STRING" id="83262.BAB75_25850"/>
<dbReference type="GO" id="GO:0050661">
    <property type="term" value="F:NADP binding"/>
    <property type="evidence" value="ECO:0007669"/>
    <property type="project" value="TreeGrafter"/>
</dbReference>
<dbReference type="AlphaFoldDB" id="A0A0N0KKH5"/>
<evidence type="ECO:0000313" key="16">
    <source>
        <dbReference type="Proteomes" id="UP000037843"/>
    </source>
</evidence>
<dbReference type="PANTHER" id="PTHR10160">
    <property type="entry name" value="NAD(P) TRANSHYDROGENASE"/>
    <property type="match status" value="1"/>
</dbReference>
<evidence type="ECO:0000313" key="14">
    <source>
        <dbReference type="EMBL" id="KPG23593.1"/>
    </source>
</evidence>
<organism evidence="13 16">
    <name type="scientific">Mycobacteroides immunogenum</name>
    <dbReference type="NCBI Taxonomy" id="83262"/>
    <lineage>
        <taxon>Bacteria</taxon>
        <taxon>Bacillati</taxon>
        <taxon>Actinomycetota</taxon>
        <taxon>Actinomycetes</taxon>
        <taxon>Mycobacteriales</taxon>
        <taxon>Mycobacteriaceae</taxon>
        <taxon>Mycobacteroides</taxon>
    </lineage>
</organism>
<evidence type="ECO:0000256" key="1">
    <source>
        <dbReference type="ARBA" id="ARBA00003943"/>
    </source>
</evidence>
<dbReference type="GO" id="GO:0008750">
    <property type="term" value="F:proton-translocating NAD(P)+ transhydrogenase activity"/>
    <property type="evidence" value="ECO:0007669"/>
    <property type="project" value="UniProtKB-EC"/>
</dbReference>
<dbReference type="Pfam" id="PF05222">
    <property type="entry name" value="AlaDh_PNT_N"/>
    <property type="match status" value="1"/>
</dbReference>
<name>A0A0N0KKH5_9MYCO</name>
<evidence type="ECO:0000256" key="4">
    <source>
        <dbReference type="ARBA" id="ARBA00022857"/>
    </source>
</evidence>
<proteinExistence type="predicted"/>
<dbReference type="GeneID" id="45767299"/>
<dbReference type="InterPro" id="IPR036291">
    <property type="entry name" value="NAD(P)-bd_dom_sf"/>
</dbReference>
<keyword evidence="17" id="KW-1185">Reference proteome</keyword>
<dbReference type="EMBL" id="LJFS01000064">
    <property type="protein sequence ID" value="KPG23593.1"/>
    <property type="molecule type" value="Genomic_DNA"/>
</dbReference>
<dbReference type="InterPro" id="IPR007698">
    <property type="entry name" value="AlaDH/PNT_NAD(H)-bd"/>
</dbReference>
<dbReference type="EMBL" id="LQYE01000001">
    <property type="protein sequence ID" value="OAT69952.1"/>
    <property type="molecule type" value="Genomic_DNA"/>
</dbReference>
<evidence type="ECO:0000313" key="17">
    <source>
        <dbReference type="Proteomes" id="UP000037962"/>
    </source>
</evidence>
<dbReference type="GO" id="GO:0006740">
    <property type="term" value="P:NADPH regeneration"/>
    <property type="evidence" value="ECO:0007669"/>
    <property type="project" value="TreeGrafter"/>
</dbReference>
<dbReference type="OrthoDB" id="9804592at2"/>
<feature type="domain" description="Alanine dehydrogenase/pyridine nucleotide transhydrogenase N-terminal" evidence="12">
    <location>
        <begin position="9"/>
        <end position="139"/>
    </location>
</feature>
<dbReference type="Proteomes" id="UP000037962">
    <property type="component" value="Unassembled WGS sequence"/>
</dbReference>
<evidence type="ECO:0000256" key="6">
    <source>
        <dbReference type="ARBA" id="ARBA00023027"/>
    </source>
</evidence>
<comment type="catalytic activity">
    <reaction evidence="7">
        <text>NAD(+) + NADPH + H(+)(in) = NADH + NADP(+) + H(+)(out)</text>
        <dbReference type="Rhea" id="RHEA:47992"/>
        <dbReference type="ChEBI" id="CHEBI:15378"/>
        <dbReference type="ChEBI" id="CHEBI:57540"/>
        <dbReference type="ChEBI" id="CHEBI:57783"/>
        <dbReference type="ChEBI" id="CHEBI:57945"/>
        <dbReference type="ChEBI" id="CHEBI:58349"/>
        <dbReference type="EC" id="7.1.1.1"/>
    </reaction>
</comment>
<evidence type="ECO:0000256" key="8">
    <source>
        <dbReference type="ARBA" id="ARBA00071353"/>
    </source>
</evidence>
<dbReference type="PANTHER" id="PTHR10160:SF19">
    <property type="entry name" value="PROTON-TRANSLOCATING NAD(P)(+) TRANSHYDROGENASE"/>
    <property type="match status" value="1"/>
</dbReference>
<dbReference type="EC" id="7.1.1.1" evidence="2"/>
<dbReference type="EMBL" id="LJFO01000001">
    <property type="protein sequence ID" value="KPG17979.1"/>
    <property type="molecule type" value="Genomic_DNA"/>
</dbReference>
<comment type="function">
    <text evidence="1">The transhydrogenation between NADH and NADP is coupled to respiration and ATP hydrolysis and functions as a proton pump across the membrane.</text>
</comment>
<reference evidence="15 18" key="2">
    <citation type="submission" date="2016-01" db="EMBL/GenBank/DDBJ databases">
        <title>Mycobacterium immunogenum strain CD11_6 genome sequencing and assembly.</title>
        <authorList>
            <person name="Kaur G."/>
            <person name="Nair G.R."/>
            <person name="Mayilraj S."/>
        </authorList>
    </citation>
    <scope>NUCLEOTIDE SEQUENCE [LARGE SCALE GENOMIC DNA]</scope>
    <source>
        <strain evidence="15 18">CD11-6</strain>
    </source>
</reference>
<reference evidence="16 17" key="1">
    <citation type="submission" date="2015-09" db="EMBL/GenBank/DDBJ databases">
        <title>Genome Sequences of Mycobacterium immunogenum Isolates, Recuperated from a Chloraminated Drinking Water Distribution System Simulator Subjected to Episodes of Nitrification.</title>
        <authorList>
            <person name="Gomez-Alvarez V."/>
            <person name="Revetta R.P."/>
        </authorList>
    </citation>
    <scope>NUCLEOTIDE SEQUENCE [LARGE SCALE GENOMIC DNA]</scope>
    <source>
        <strain evidence="13 16">H008</strain>
        <strain evidence="14 17">H076</strain>
    </source>
</reference>
<dbReference type="GO" id="GO:0005886">
    <property type="term" value="C:plasma membrane"/>
    <property type="evidence" value="ECO:0007669"/>
    <property type="project" value="TreeGrafter"/>
</dbReference>
<keyword evidence="3" id="KW-0547">Nucleotide-binding</keyword>
<evidence type="ECO:0000259" key="12">
    <source>
        <dbReference type="SMART" id="SM01003"/>
    </source>
</evidence>
<dbReference type="NCBIfam" id="NF006942">
    <property type="entry name" value="PRK09424.1"/>
    <property type="match status" value="1"/>
</dbReference>
<gene>
    <name evidence="13" type="ORF">AN908_02195</name>
    <name evidence="14" type="ORF">AN912_28550</name>
    <name evidence="15" type="ORF">AWB85_00650</name>
</gene>
<dbReference type="SMART" id="SM01003">
    <property type="entry name" value="AlaDh_PNT_N"/>
    <property type="match status" value="1"/>
</dbReference>
<dbReference type="SMART" id="SM01002">
    <property type="entry name" value="AlaDh_PNT_C"/>
    <property type="match status" value="1"/>
</dbReference>
<keyword evidence="6" id="KW-0520">NAD</keyword>
<dbReference type="Gene3D" id="3.40.50.720">
    <property type="entry name" value="NAD(P)-binding Rossmann-like Domain"/>
    <property type="match status" value="2"/>
</dbReference>
<keyword evidence="5" id="KW-1278">Translocase</keyword>
<feature type="domain" description="Alanine dehydrogenase/pyridine nucleotide transhydrogenase NAD(H)-binding" evidence="11">
    <location>
        <begin position="148"/>
        <end position="310"/>
    </location>
</feature>